<feature type="region of interest" description="Disordered" evidence="1">
    <location>
        <begin position="1"/>
        <end position="32"/>
    </location>
</feature>
<proteinExistence type="predicted"/>
<reference evidence="2 3" key="1">
    <citation type="submission" date="2019-04" db="EMBL/GenBank/DDBJ databases">
        <title>Methylomes of two halophilic Archaea, Haloarcula marismortui and Haloferax mediterranei.</title>
        <authorList>
            <person name="DasSarma S."/>
            <person name="DasSarma P."/>
            <person name="DasSarma S."/>
            <person name="Fomenkov A."/>
            <person name="Vincze T."/>
            <person name="Anton B.P."/>
            <person name="Roberts R.J."/>
        </authorList>
    </citation>
    <scope>NUCLEOTIDE SEQUENCE [LARGE SCALE GENOMIC DNA]</scope>
    <source>
        <strain evidence="3">ATCC 33500 / DSM 1411 / JCM 8866 / NBRC 14739 / NCIMB 2177 / R-4</strain>
    </source>
</reference>
<evidence type="ECO:0000313" key="2">
    <source>
        <dbReference type="EMBL" id="QCQ76276.1"/>
    </source>
</evidence>
<dbReference type="GeneID" id="43882254"/>
<organism evidence="2 3">
    <name type="scientific">Haloferax mediterranei (strain ATCC 33500 / DSM 1411 / JCM 8866 / NBRC 14739 / NCIMB 2177 / R-4)</name>
    <name type="common">Halobacterium mediterranei</name>
    <dbReference type="NCBI Taxonomy" id="523841"/>
    <lineage>
        <taxon>Archaea</taxon>
        <taxon>Methanobacteriati</taxon>
        <taxon>Methanobacteriota</taxon>
        <taxon>Stenosarchaea group</taxon>
        <taxon>Halobacteria</taxon>
        <taxon>Halobacteriales</taxon>
        <taxon>Haloferacaceae</taxon>
        <taxon>Haloferax</taxon>
    </lineage>
</organism>
<dbReference type="EMBL" id="CP039139">
    <property type="protein sequence ID" value="QCQ76276.1"/>
    <property type="molecule type" value="Genomic_DNA"/>
</dbReference>
<accession>A0A4P8P662</accession>
<dbReference type="Proteomes" id="UP000299011">
    <property type="component" value="Chromosome"/>
</dbReference>
<evidence type="ECO:0000313" key="3">
    <source>
        <dbReference type="Proteomes" id="UP000299011"/>
    </source>
</evidence>
<evidence type="ECO:0000256" key="1">
    <source>
        <dbReference type="SAM" id="MobiDB-lite"/>
    </source>
</evidence>
<dbReference type="RefSeq" id="WP_137685677.1">
    <property type="nucleotide sequence ID" value="NC_017941.2"/>
</dbReference>
<dbReference type="AlphaFoldDB" id="A0A4P8P662"/>
<gene>
    <name evidence="2" type="ORF">E6P09_13730</name>
</gene>
<sequence length="66" mass="6943">MRPSGGTRGRVHIPSPPMSVPRLSTGTESSDEHDEVRRLALALKLVKLTLGIVASGLTVAKLLGVL</sequence>
<protein>
    <submittedName>
        <fullName evidence="2">Uncharacterized protein</fullName>
    </submittedName>
</protein>
<name>A0A4P8P662_HALMT</name>